<keyword evidence="2" id="KW-1185">Reference proteome</keyword>
<proteinExistence type="predicted"/>
<keyword evidence="1" id="KW-0614">Plasmid</keyword>
<geneLocation type="plasmid" evidence="1 2">
    <name>pP742402</name>
</geneLocation>
<dbReference type="AlphaFoldDB" id="B7KMM1"/>
<accession>B7KMM1</accession>
<reference evidence="2" key="1">
    <citation type="journal article" date="2011" name="MBio">
        <title>Novel metabolic attributes of the genus Cyanothece, comprising a group of unicellular nitrogen-fixing Cyanobacteria.</title>
        <authorList>
            <person name="Bandyopadhyay A."/>
            <person name="Elvitigala T."/>
            <person name="Welsh E."/>
            <person name="Stockel J."/>
            <person name="Liberton M."/>
            <person name="Min H."/>
            <person name="Sherman L.A."/>
            <person name="Pakrasi H.B."/>
        </authorList>
    </citation>
    <scope>NUCLEOTIDE SEQUENCE [LARGE SCALE GENOMIC DNA]</scope>
    <source>
        <strain evidence="2">PCC 7424</strain>
        <plasmid evidence="2">pP742402</plasmid>
    </source>
</reference>
<organism evidence="1 2">
    <name type="scientific">Gloeothece citriformis (strain PCC 7424)</name>
    <name type="common">Cyanothece sp. (strain PCC 7424)</name>
    <dbReference type="NCBI Taxonomy" id="65393"/>
    <lineage>
        <taxon>Bacteria</taxon>
        <taxon>Bacillati</taxon>
        <taxon>Cyanobacteriota</taxon>
        <taxon>Cyanophyceae</taxon>
        <taxon>Oscillatoriophycideae</taxon>
        <taxon>Chroococcales</taxon>
        <taxon>Aphanothecaceae</taxon>
        <taxon>Gloeothece</taxon>
        <taxon>Gloeothece citriformis</taxon>
    </lineage>
</organism>
<gene>
    <name evidence="1" type="ordered locus">PCC7424_5472</name>
</gene>
<name>B7KMM1_GLOC7</name>
<sequence>MKKLIGLSFSLYIPDIWLGKVSESQVKKLVTSTCYHNDEELTELIEEYRHAL</sequence>
<dbReference type="EMBL" id="CP001293">
    <property type="protein sequence ID" value="ACK74043.1"/>
    <property type="molecule type" value="Genomic_DNA"/>
</dbReference>
<dbReference type="HOGENOM" id="CLU_3079005_0_0_3"/>
<evidence type="ECO:0000313" key="1">
    <source>
        <dbReference type="EMBL" id="ACK74043.1"/>
    </source>
</evidence>
<protein>
    <submittedName>
        <fullName evidence="1">Uncharacterized protein</fullName>
    </submittedName>
</protein>
<evidence type="ECO:0000313" key="2">
    <source>
        <dbReference type="Proteomes" id="UP000002384"/>
    </source>
</evidence>
<dbReference type="KEGG" id="cyc:PCC7424_5472"/>
<dbReference type="Proteomes" id="UP000002384">
    <property type="component" value="Plasmid pP742402"/>
</dbReference>